<evidence type="ECO:0000256" key="6">
    <source>
        <dbReference type="ARBA" id="ARBA00022989"/>
    </source>
</evidence>
<dbReference type="Pfam" id="PF01594">
    <property type="entry name" value="AI-2E_transport"/>
    <property type="match status" value="1"/>
</dbReference>
<feature type="transmembrane region" description="Helical" evidence="8">
    <location>
        <begin position="66"/>
        <end position="88"/>
    </location>
</feature>
<name>A0A2N4UAZ0_9BURK</name>
<keyword evidence="6 8" id="KW-1133">Transmembrane helix</keyword>
<evidence type="ECO:0000256" key="1">
    <source>
        <dbReference type="ARBA" id="ARBA00004651"/>
    </source>
</evidence>
<keyword evidence="7 8" id="KW-0472">Membrane</keyword>
<dbReference type="AlphaFoldDB" id="A0A2N4UAZ0"/>
<evidence type="ECO:0000256" key="7">
    <source>
        <dbReference type="ARBA" id="ARBA00023136"/>
    </source>
</evidence>
<dbReference type="RefSeq" id="WP_102071645.1">
    <property type="nucleotide sequence ID" value="NZ_PDNV01000015.1"/>
</dbReference>
<feature type="transmembrane region" description="Helical" evidence="8">
    <location>
        <begin position="161"/>
        <end position="188"/>
    </location>
</feature>
<evidence type="ECO:0000256" key="5">
    <source>
        <dbReference type="ARBA" id="ARBA00022692"/>
    </source>
</evidence>
<evidence type="ECO:0000313" key="9">
    <source>
        <dbReference type="EMBL" id="PLC52167.1"/>
    </source>
</evidence>
<evidence type="ECO:0000256" key="2">
    <source>
        <dbReference type="ARBA" id="ARBA00009773"/>
    </source>
</evidence>
<dbReference type="EMBL" id="PDNV01000015">
    <property type="protein sequence ID" value="PLC52167.1"/>
    <property type="molecule type" value="Genomic_DNA"/>
</dbReference>
<gene>
    <name evidence="9" type="ORF">CR155_19150</name>
</gene>
<comment type="caution">
    <text evidence="9">The sequence shown here is derived from an EMBL/GenBank/DDBJ whole genome shotgun (WGS) entry which is preliminary data.</text>
</comment>
<proteinExistence type="inferred from homology"/>
<dbReference type="InterPro" id="IPR002549">
    <property type="entry name" value="AI-2E-like"/>
</dbReference>
<organism evidence="9 10">
    <name type="scientific">Pollutimonas nitritireducens</name>
    <dbReference type="NCBI Taxonomy" id="2045209"/>
    <lineage>
        <taxon>Bacteria</taxon>
        <taxon>Pseudomonadati</taxon>
        <taxon>Pseudomonadota</taxon>
        <taxon>Betaproteobacteria</taxon>
        <taxon>Burkholderiales</taxon>
        <taxon>Alcaligenaceae</taxon>
        <taxon>Pollutimonas</taxon>
    </lineage>
</organism>
<feature type="transmembrane region" description="Helical" evidence="8">
    <location>
        <begin position="37"/>
        <end position="59"/>
    </location>
</feature>
<keyword evidence="5 8" id="KW-0812">Transmembrane</keyword>
<feature type="transmembrane region" description="Helical" evidence="8">
    <location>
        <begin position="225"/>
        <end position="247"/>
    </location>
</feature>
<keyword evidence="10" id="KW-1185">Reference proteome</keyword>
<evidence type="ECO:0000256" key="3">
    <source>
        <dbReference type="ARBA" id="ARBA00022448"/>
    </source>
</evidence>
<evidence type="ECO:0000256" key="4">
    <source>
        <dbReference type="ARBA" id="ARBA00022475"/>
    </source>
</evidence>
<sequence>MIEFPPELRPRVQAGGMALTVLATIAFIFALQWAREFFIPLVFGILIAYTLSPVVLWLERRRVPRIIGATLVMLALCGSTAGIMTSVYNQAQSIVDELPIATYKLNNALQRIDNGELGTLDKLRSAADALKKAASPSVEAMEDAAAAPTAVQPPDFNLNEWLWAGSLSVAAFAGQLIVILFLVFFALLSGDTFKRKLVKMTGPTLSHKKITVQILDDINSSIQKYMLMLLVTNTLLGMVTWLVLYVIGMENAGAWAVVAGLLHIIPYFGTVIAAAATGSAAFLQFESFSMMALVIAATLAIASVVGTLVTTWMTGRIAKMNATAVFVALLFGGWLWGVWGMLLCVPIVVVVKVISQHIEGLQPVAELLGE</sequence>
<comment type="subcellular location">
    <subcellularLocation>
        <location evidence="1">Cell membrane</location>
        <topology evidence="1">Multi-pass membrane protein</topology>
    </subcellularLocation>
</comment>
<dbReference type="PANTHER" id="PTHR21716:SF53">
    <property type="entry name" value="PERMEASE PERM-RELATED"/>
    <property type="match status" value="1"/>
</dbReference>
<dbReference type="Proteomes" id="UP000234328">
    <property type="component" value="Unassembled WGS sequence"/>
</dbReference>
<reference evidence="9 10" key="1">
    <citation type="submission" date="2017-10" db="EMBL/GenBank/DDBJ databases">
        <title>Two draft genome sequences of Pusillimonas sp. strains isolated from a nitrate- and radionuclide-contaminated groundwater in Russia.</title>
        <authorList>
            <person name="Grouzdev D.S."/>
            <person name="Tourova T.P."/>
            <person name="Goeva M.A."/>
            <person name="Babich T.L."/>
            <person name="Sokolova D.S."/>
            <person name="Abdullin R."/>
            <person name="Poltaraus A.B."/>
            <person name="Toshchakov S.V."/>
            <person name="Nazina T.N."/>
        </authorList>
    </citation>
    <scope>NUCLEOTIDE SEQUENCE [LARGE SCALE GENOMIC DNA]</scope>
    <source>
        <strain evidence="9 10">JR1/69-2-13</strain>
    </source>
</reference>
<comment type="similarity">
    <text evidence="2">Belongs to the autoinducer-2 exporter (AI-2E) (TC 2.A.86) family.</text>
</comment>
<dbReference type="OrthoDB" id="8566218at2"/>
<accession>A0A2N4UAZ0</accession>
<dbReference type="GO" id="GO:0055085">
    <property type="term" value="P:transmembrane transport"/>
    <property type="evidence" value="ECO:0007669"/>
    <property type="project" value="TreeGrafter"/>
</dbReference>
<evidence type="ECO:0000256" key="8">
    <source>
        <dbReference type="SAM" id="Phobius"/>
    </source>
</evidence>
<dbReference type="GO" id="GO:0005886">
    <property type="term" value="C:plasma membrane"/>
    <property type="evidence" value="ECO:0007669"/>
    <property type="project" value="UniProtKB-SubCell"/>
</dbReference>
<feature type="transmembrane region" description="Helical" evidence="8">
    <location>
        <begin position="288"/>
        <end position="313"/>
    </location>
</feature>
<dbReference type="PANTHER" id="PTHR21716">
    <property type="entry name" value="TRANSMEMBRANE PROTEIN"/>
    <property type="match status" value="1"/>
</dbReference>
<protein>
    <submittedName>
        <fullName evidence="9">AI-2E family transporter</fullName>
    </submittedName>
</protein>
<feature type="transmembrane region" description="Helical" evidence="8">
    <location>
        <begin position="325"/>
        <end position="351"/>
    </location>
</feature>
<keyword evidence="3" id="KW-0813">Transport</keyword>
<feature type="transmembrane region" description="Helical" evidence="8">
    <location>
        <begin position="253"/>
        <end position="276"/>
    </location>
</feature>
<evidence type="ECO:0000313" key="10">
    <source>
        <dbReference type="Proteomes" id="UP000234328"/>
    </source>
</evidence>
<keyword evidence="4" id="KW-1003">Cell membrane</keyword>
<feature type="transmembrane region" description="Helical" evidence="8">
    <location>
        <begin position="12"/>
        <end position="31"/>
    </location>
</feature>